<dbReference type="CDD" id="cd00433">
    <property type="entry name" value="Peptidase_M17"/>
    <property type="match status" value="1"/>
</dbReference>
<dbReference type="PROSITE" id="PS00631">
    <property type="entry name" value="CYTOSOL_AP"/>
    <property type="match status" value="1"/>
</dbReference>
<sequence length="520" mass="57691">MNFFSGWLLTSALKVDLFSESEFNACAKESSGILINVLSEAEFYSDSALYMFARKLFGEFKLKTLYPYSSNGKEFFFVVPTDEPKKLSHEKPGKAHIASYIGSILSNQLNSFTNQIENQSVFLVSLSQDIKELIIGEHSEFIIGLIQKSISNKIKKTFTQSLSQKRIVLSESLFSFEEYKRALAISDAMSYTRTFVNMPPNSLTPETYEVILRFLVKSECEKAGLPNHIQIDIWDFAKLENEGCGLICAVGKGSAIKPRLVKLTYSPKKTAQKIPHVALVGKGITFDSGGYDIKPSSSMRNMKKDMGGSAAALGIFFACARMNLAMHLTCWLPLAENMVSSQAMRPGDIYKARNGFQVEIENTDAEGRLVLADAVSLACEENPDWLIDLATLTGAARVSLGSMVDSLFGNHPETNELLHSAGLETGDWVWPMPLPQEYESYFDSSVADFMNSSTSGYAGSITAALFIRKFVTVARWNHIDTFMWCDRPNGLWSESGPTGKCVRLVTKAIENFISKSQKLS</sequence>
<dbReference type="GO" id="GO:0005737">
    <property type="term" value="C:cytoplasm"/>
    <property type="evidence" value="ECO:0007669"/>
    <property type="project" value="InterPro"/>
</dbReference>
<keyword evidence="2 7" id="KW-0031">Aminopeptidase</keyword>
<evidence type="ECO:0000256" key="5">
    <source>
        <dbReference type="ARBA" id="ARBA00023211"/>
    </source>
</evidence>
<dbReference type="InterPro" id="IPR011356">
    <property type="entry name" value="Leucine_aapep/pepB"/>
</dbReference>
<evidence type="ECO:0000313" key="8">
    <source>
        <dbReference type="Proteomes" id="UP000442694"/>
    </source>
</evidence>
<dbReference type="AlphaFoldDB" id="A0A833N484"/>
<dbReference type="Proteomes" id="UP000442694">
    <property type="component" value="Unassembled WGS sequence"/>
</dbReference>
<comment type="similarity">
    <text evidence="1">Belongs to the peptidase M17 family.</text>
</comment>
<evidence type="ECO:0000313" key="7">
    <source>
        <dbReference type="EMBL" id="KAB8030001.1"/>
    </source>
</evidence>
<dbReference type="Gene3D" id="3.40.630.10">
    <property type="entry name" value="Zn peptidases"/>
    <property type="match status" value="1"/>
</dbReference>
<reference evidence="7 8" key="1">
    <citation type="submission" date="2019-10" db="EMBL/GenBank/DDBJ databases">
        <title>New genus of Silvanigrellaceae.</title>
        <authorList>
            <person name="Pitt A."/>
            <person name="Hahn M.W."/>
        </authorList>
    </citation>
    <scope>NUCLEOTIDE SEQUENCE [LARGE SCALE GENOMIC DNA]</scope>
    <source>
        <strain evidence="7 8">33A1-SZDP</strain>
    </source>
</reference>
<keyword evidence="8" id="KW-1185">Reference proteome</keyword>
<gene>
    <name evidence="7" type="ORF">GCL57_10720</name>
</gene>
<dbReference type="GO" id="GO:0006508">
    <property type="term" value="P:proteolysis"/>
    <property type="evidence" value="ECO:0007669"/>
    <property type="project" value="UniProtKB-KW"/>
</dbReference>
<organism evidence="7 8">
    <name type="scientific">Fluviispira multicolorata</name>
    <dbReference type="NCBI Taxonomy" id="2654512"/>
    <lineage>
        <taxon>Bacteria</taxon>
        <taxon>Pseudomonadati</taxon>
        <taxon>Bdellovibrionota</taxon>
        <taxon>Oligoflexia</taxon>
        <taxon>Silvanigrellales</taxon>
        <taxon>Silvanigrellaceae</taxon>
        <taxon>Fluviispira</taxon>
    </lineage>
</organism>
<keyword evidence="5" id="KW-0464">Manganese</keyword>
<keyword evidence="3" id="KW-0645">Protease</keyword>
<protein>
    <submittedName>
        <fullName evidence="7">Leucyl aminopeptidase</fullName>
    </submittedName>
</protein>
<dbReference type="PRINTS" id="PR00481">
    <property type="entry name" value="LAMNOPPTDASE"/>
</dbReference>
<feature type="domain" description="Cytosol aminopeptidase" evidence="6">
    <location>
        <begin position="362"/>
        <end position="369"/>
    </location>
</feature>
<dbReference type="PANTHER" id="PTHR11963:SF23">
    <property type="entry name" value="CYTOSOL AMINOPEPTIDASE"/>
    <property type="match status" value="1"/>
</dbReference>
<dbReference type="GO" id="GO:0030145">
    <property type="term" value="F:manganese ion binding"/>
    <property type="evidence" value="ECO:0007669"/>
    <property type="project" value="InterPro"/>
</dbReference>
<evidence type="ECO:0000259" key="6">
    <source>
        <dbReference type="PROSITE" id="PS00631"/>
    </source>
</evidence>
<dbReference type="SUPFAM" id="SSF53187">
    <property type="entry name" value="Zn-dependent exopeptidases"/>
    <property type="match status" value="1"/>
</dbReference>
<dbReference type="EMBL" id="WFLN01000007">
    <property type="protein sequence ID" value="KAB8030001.1"/>
    <property type="molecule type" value="Genomic_DNA"/>
</dbReference>
<evidence type="ECO:0000256" key="4">
    <source>
        <dbReference type="ARBA" id="ARBA00022801"/>
    </source>
</evidence>
<dbReference type="RefSeq" id="WP_152213342.1">
    <property type="nucleotide sequence ID" value="NZ_WFLN01000007.1"/>
</dbReference>
<evidence type="ECO:0000256" key="3">
    <source>
        <dbReference type="ARBA" id="ARBA00022670"/>
    </source>
</evidence>
<evidence type="ECO:0000256" key="1">
    <source>
        <dbReference type="ARBA" id="ARBA00009528"/>
    </source>
</evidence>
<dbReference type="GO" id="GO:0070006">
    <property type="term" value="F:metalloaminopeptidase activity"/>
    <property type="evidence" value="ECO:0007669"/>
    <property type="project" value="InterPro"/>
</dbReference>
<evidence type="ECO:0000256" key="2">
    <source>
        <dbReference type="ARBA" id="ARBA00022438"/>
    </source>
</evidence>
<comment type="caution">
    <text evidence="7">The sequence shown here is derived from an EMBL/GenBank/DDBJ whole genome shotgun (WGS) entry which is preliminary data.</text>
</comment>
<dbReference type="InterPro" id="IPR000819">
    <property type="entry name" value="Peptidase_M17_C"/>
</dbReference>
<keyword evidence="4" id="KW-0378">Hydrolase</keyword>
<dbReference type="PANTHER" id="PTHR11963">
    <property type="entry name" value="LEUCINE AMINOPEPTIDASE-RELATED"/>
    <property type="match status" value="1"/>
</dbReference>
<dbReference type="Pfam" id="PF00883">
    <property type="entry name" value="Peptidase_M17"/>
    <property type="match status" value="1"/>
</dbReference>
<accession>A0A833N484</accession>
<name>A0A833N484_9BACT</name>
<proteinExistence type="inferred from homology"/>